<feature type="compositionally biased region" description="Basic residues" evidence="1">
    <location>
        <begin position="1"/>
        <end position="11"/>
    </location>
</feature>
<dbReference type="RefSeq" id="WP_198060909.1">
    <property type="nucleotide sequence ID" value="NZ_CP065856.1"/>
</dbReference>
<proteinExistence type="predicted"/>
<name>A0A7T3FX04_9EURY</name>
<protein>
    <submittedName>
        <fullName evidence="2">Uncharacterized protein</fullName>
    </submittedName>
</protein>
<dbReference type="OrthoDB" id="373859at2157"/>
<feature type="region of interest" description="Disordered" evidence="1">
    <location>
        <begin position="1"/>
        <end position="32"/>
    </location>
</feature>
<keyword evidence="3" id="KW-1185">Reference proteome</keyword>
<evidence type="ECO:0000313" key="3">
    <source>
        <dbReference type="Proteomes" id="UP000595001"/>
    </source>
</evidence>
<reference evidence="2 3" key="1">
    <citation type="submission" date="2020-12" db="EMBL/GenBank/DDBJ databases">
        <title>Halosimplex halophilum sp. nov. and Halosimplex salinum sp. nov., two new members of the genus Halosimplex.</title>
        <authorList>
            <person name="Cui H.L."/>
        </authorList>
    </citation>
    <scope>NUCLEOTIDE SEQUENCE [LARGE SCALE GENOMIC DNA]</scope>
    <source>
        <strain evidence="2 3">YGH94</strain>
    </source>
</reference>
<dbReference type="KEGG" id="hlt:I7X12_15255"/>
<dbReference type="Proteomes" id="UP000595001">
    <property type="component" value="Chromosome"/>
</dbReference>
<sequence length="67" mass="7488">MPIHWNARRPNRSPDGGEQRHPATPGVGPTPGRTYVCLTCEVEFVIPRSETAVCCPICRMNRIRAID</sequence>
<accession>A0A7T3FX04</accession>
<dbReference type="AlphaFoldDB" id="A0A7T3FX04"/>
<evidence type="ECO:0000256" key="1">
    <source>
        <dbReference type="SAM" id="MobiDB-lite"/>
    </source>
</evidence>
<organism evidence="2 3">
    <name type="scientific">Halosimplex litoreum</name>
    <dbReference type="NCBI Taxonomy" id="1198301"/>
    <lineage>
        <taxon>Archaea</taxon>
        <taxon>Methanobacteriati</taxon>
        <taxon>Methanobacteriota</taxon>
        <taxon>Stenosarchaea group</taxon>
        <taxon>Halobacteria</taxon>
        <taxon>Halobacteriales</taxon>
        <taxon>Haloarculaceae</taxon>
        <taxon>Halosimplex</taxon>
    </lineage>
</organism>
<dbReference type="EMBL" id="CP065856">
    <property type="protein sequence ID" value="QPV62092.1"/>
    <property type="molecule type" value="Genomic_DNA"/>
</dbReference>
<gene>
    <name evidence="2" type="ORF">I7X12_15255</name>
</gene>
<evidence type="ECO:0000313" key="2">
    <source>
        <dbReference type="EMBL" id="QPV62092.1"/>
    </source>
</evidence>
<dbReference type="GeneID" id="60589878"/>